<gene>
    <name evidence="9" type="ORF">MELIAE_LOCUS5020</name>
</gene>
<sequence>MGSKKLNINNVFVTVGTTKFKKLIETILCPEIIDILIQLEVKKVILQVGNDWSIGHNCSKYINYQITVEEEESKITYTNPCGGEIVFECVKYLENFLETIQQNDLIISHAGAGTCLEVLNQNKPLIVVINEDLMNNHQTELAKQLEADELAFCSNCDTLKNVLKDIKPRKPYIVGDKNVFGKYLDQCMGFV</sequence>
<dbReference type="GO" id="GO:0006488">
    <property type="term" value="P:dolichol-linked oligosaccharide biosynthetic process"/>
    <property type="evidence" value="ECO:0007669"/>
    <property type="project" value="InterPro"/>
</dbReference>
<evidence type="ECO:0000256" key="5">
    <source>
        <dbReference type="ARBA" id="ARBA00022676"/>
    </source>
</evidence>
<keyword evidence="10" id="KW-1185">Reference proteome</keyword>
<accession>A0A9P0FEL0</accession>
<evidence type="ECO:0000259" key="8">
    <source>
        <dbReference type="Pfam" id="PF04101"/>
    </source>
</evidence>
<comment type="subcellular location">
    <subcellularLocation>
        <location evidence="1">Endoplasmic reticulum</location>
    </subcellularLocation>
</comment>
<evidence type="ECO:0000256" key="6">
    <source>
        <dbReference type="ARBA" id="ARBA00022679"/>
    </source>
</evidence>
<organism evidence="9 10">
    <name type="scientific">Brassicogethes aeneus</name>
    <name type="common">Rape pollen beetle</name>
    <name type="synonym">Meligethes aeneus</name>
    <dbReference type="NCBI Taxonomy" id="1431903"/>
    <lineage>
        <taxon>Eukaryota</taxon>
        <taxon>Metazoa</taxon>
        <taxon>Ecdysozoa</taxon>
        <taxon>Arthropoda</taxon>
        <taxon>Hexapoda</taxon>
        <taxon>Insecta</taxon>
        <taxon>Pterygota</taxon>
        <taxon>Neoptera</taxon>
        <taxon>Endopterygota</taxon>
        <taxon>Coleoptera</taxon>
        <taxon>Polyphaga</taxon>
        <taxon>Cucujiformia</taxon>
        <taxon>Nitidulidae</taxon>
        <taxon>Meligethinae</taxon>
        <taxon>Brassicogethes</taxon>
    </lineage>
</organism>
<dbReference type="InterPro" id="IPR007235">
    <property type="entry name" value="Glyco_trans_28_C"/>
</dbReference>
<dbReference type="Proteomes" id="UP001154078">
    <property type="component" value="Chromosome 3"/>
</dbReference>
<evidence type="ECO:0000256" key="2">
    <source>
        <dbReference type="ARBA" id="ARBA00006962"/>
    </source>
</evidence>
<keyword evidence="6" id="KW-0808">Transferase</keyword>
<dbReference type="SUPFAM" id="SSF53756">
    <property type="entry name" value="UDP-Glycosyltransferase/glycogen phosphorylase"/>
    <property type="match status" value="1"/>
</dbReference>
<comment type="similarity">
    <text evidence="2">Belongs to the glycosyltransferase 28 family.</text>
</comment>
<evidence type="ECO:0000256" key="3">
    <source>
        <dbReference type="ARBA" id="ARBA00012614"/>
    </source>
</evidence>
<name>A0A9P0FEL0_BRAAE</name>
<dbReference type="InterPro" id="IPR039042">
    <property type="entry name" value="Alg13-like"/>
</dbReference>
<dbReference type="GO" id="GO:0004577">
    <property type="term" value="F:N-acetylglucosaminyldiphosphodolichol N-acetylglucosaminyltransferase activity"/>
    <property type="evidence" value="ECO:0007669"/>
    <property type="project" value="UniProtKB-EC"/>
</dbReference>
<dbReference type="PANTHER" id="PTHR12867">
    <property type="entry name" value="GLYCOSYL TRANSFERASE-RELATED"/>
    <property type="match status" value="1"/>
</dbReference>
<evidence type="ECO:0000313" key="9">
    <source>
        <dbReference type="EMBL" id="CAH0552890.1"/>
    </source>
</evidence>
<dbReference type="GO" id="GO:0005783">
    <property type="term" value="C:endoplasmic reticulum"/>
    <property type="evidence" value="ECO:0007669"/>
    <property type="project" value="UniProtKB-SubCell"/>
</dbReference>
<dbReference type="AlphaFoldDB" id="A0A9P0FEL0"/>
<dbReference type="EMBL" id="OV121134">
    <property type="protein sequence ID" value="CAH0552890.1"/>
    <property type="molecule type" value="Genomic_DNA"/>
</dbReference>
<protein>
    <recommendedName>
        <fullName evidence="4">UDP-N-acetylglucosamine transferase subunit ALG13</fullName>
        <ecNumber evidence="3">2.4.1.141</ecNumber>
    </recommendedName>
</protein>
<dbReference type="Pfam" id="PF04101">
    <property type="entry name" value="Glyco_tran_28_C"/>
    <property type="match status" value="1"/>
</dbReference>
<evidence type="ECO:0000256" key="1">
    <source>
        <dbReference type="ARBA" id="ARBA00004240"/>
    </source>
</evidence>
<dbReference type="EC" id="2.4.1.141" evidence="3"/>
<keyword evidence="5" id="KW-0328">Glycosyltransferase</keyword>
<evidence type="ECO:0000256" key="4">
    <source>
        <dbReference type="ARBA" id="ARBA00017468"/>
    </source>
</evidence>
<dbReference type="Gene3D" id="3.40.50.2000">
    <property type="entry name" value="Glycogen Phosphorylase B"/>
    <property type="match status" value="1"/>
</dbReference>
<evidence type="ECO:0000256" key="7">
    <source>
        <dbReference type="ARBA" id="ARBA00022824"/>
    </source>
</evidence>
<evidence type="ECO:0000313" key="10">
    <source>
        <dbReference type="Proteomes" id="UP001154078"/>
    </source>
</evidence>
<reference evidence="9" key="1">
    <citation type="submission" date="2021-12" db="EMBL/GenBank/DDBJ databases">
        <authorList>
            <person name="King R."/>
        </authorList>
    </citation>
    <scope>NUCLEOTIDE SEQUENCE</scope>
</reference>
<keyword evidence="7" id="KW-0256">Endoplasmic reticulum</keyword>
<feature type="domain" description="Glycosyl transferase family 28 C-terminal" evidence="8">
    <location>
        <begin position="11"/>
        <end position="149"/>
    </location>
</feature>
<dbReference type="OrthoDB" id="20273at2759"/>
<dbReference type="PANTHER" id="PTHR12867:SF6">
    <property type="entry name" value="N-ACETYLGLUCOSAMINYLDIPHOSPHODOLICHOL N-ACETYLGLUCOSAMINYLTRANSFERASE"/>
    <property type="match status" value="1"/>
</dbReference>
<proteinExistence type="inferred from homology"/>